<reference evidence="2 3" key="1">
    <citation type="journal article" date="2019" name="Commun. Biol.">
        <title>The bagworm genome reveals a unique fibroin gene that provides high tensile strength.</title>
        <authorList>
            <person name="Kono N."/>
            <person name="Nakamura H."/>
            <person name="Ohtoshi R."/>
            <person name="Tomita M."/>
            <person name="Numata K."/>
            <person name="Arakawa K."/>
        </authorList>
    </citation>
    <scope>NUCLEOTIDE SEQUENCE [LARGE SCALE GENOMIC DNA]</scope>
</reference>
<feature type="region of interest" description="Disordered" evidence="1">
    <location>
        <begin position="79"/>
        <end position="136"/>
    </location>
</feature>
<feature type="compositionally biased region" description="Polar residues" evidence="1">
    <location>
        <begin position="91"/>
        <end position="107"/>
    </location>
</feature>
<keyword evidence="3" id="KW-1185">Reference proteome</keyword>
<feature type="compositionally biased region" description="Basic residues" evidence="1">
    <location>
        <begin position="117"/>
        <end position="127"/>
    </location>
</feature>
<evidence type="ECO:0000313" key="2">
    <source>
        <dbReference type="EMBL" id="GBP96632.1"/>
    </source>
</evidence>
<gene>
    <name evidence="2" type="ORF">EVAR_28651_1</name>
</gene>
<evidence type="ECO:0000313" key="3">
    <source>
        <dbReference type="Proteomes" id="UP000299102"/>
    </source>
</evidence>
<name>A0A4C2A9Y7_EUMVA</name>
<dbReference type="Proteomes" id="UP000299102">
    <property type="component" value="Unassembled WGS sequence"/>
</dbReference>
<evidence type="ECO:0000256" key="1">
    <source>
        <dbReference type="SAM" id="MobiDB-lite"/>
    </source>
</evidence>
<feature type="region of interest" description="Disordered" evidence="1">
    <location>
        <begin position="1"/>
        <end position="32"/>
    </location>
</feature>
<feature type="compositionally biased region" description="Low complexity" evidence="1">
    <location>
        <begin position="79"/>
        <end position="89"/>
    </location>
</feature>
<dbReference type="EMBL" id="BGZK01002814">
    <property type="protein sequence ID" value="GBP96632.1"/>
    <property type="molecule type" value="Genomic_DNA"/>
</dbReference>
<accession>A0A4C2A9Y7</accession>
<protein>
    <submittedName>
        <fullName evidence="2">Uncharacterized protein</fullName>
    </submittedName>
</protein>
<organism evidence="2 3">
    <name type="scientific">Eumeta variegata</name>
    <name type="common">Bagworm moth</name>
    <name type="synonym">Eumeta japonica</name>
    <dbReference type="NCBI Taxonomy" id="151549"/>
    <lineage>
        <taxon>Eukaryota</taxon>
        <taxon>Metazoa</taxon>
        <taxon>Ecdysozoa</taxon>
        <taxon>Arthropoda</taxon>
        <taxon>Hexapoda</taxon>
        <taxon>Insecta</taxon>
        <taxon>Pterygota</taxon>
        <taxon>Neoptera</taxon>
        <taxon>Endopterygota</taxon>
        <taxon>Lepidoptera</taxon>
        <taxon>Glossata</taxon>
        <taxon>Ditrysia</taxon>
        <taxon>Tineoidea</taxon>
        <taxon>Psychidae</taxon>
        <taxon>Oiketicinae</taxon>
        <taxon>Eumeta</taxon>
    </lineage>
</organism>
<dbReference type="AlphaFoldDB" id="A0A4C2A9Y7"/>
<proteinExistence type="predicted"/>
<sequence length="297" mass="32588">MITGRSMSCRRARTPRPAGAHDATPLAGAGGRVPAARENNKLYFPYKAPFTLSVNTRPFGARVYTPAAVVSVTPHASAHAHAPRTAAPVSGRTTDQSATSIKASDTGSLRRYQFSPRQRHDRRRVGRLKSISERRAPKTGGEVCKFSVSVAPIAVKALTPRPAARCFAHDFNSRPSPHPPREYRRIDNQLKRCTRTAMAFGIPGILRSFMNRTSRTHKCNHFEAGATSLYVGRGMTRKGGFEYRRGNSPGLRLGVTLKSVTLGNVTMSHRTREVCRMPLSLHSTMIGLPRAALENYA</sequence>
<comment type="caution">
    <text evidence="2">The sequence shown here is derived from an EMBL/GenBank/DDBJ whole genome shotgun (WGS) entry which is preliminary data.</text>
</comment>